<evidence type="ECO:0000313" key="1">
    <source>
        <dbReference type="EMBL" id="TGK15360.1"/>
    </source>
</evidence>
<protein>
    <submittedName>
        <fullName evidence="1">Class I SAM-dependent methyltransferase</fullName>
    </submittedName>
</protein>
<dbReference type="InterPro" id="IPR029063">
    <property type="entry name" value="SAM-dependent_MTases_sf"/>
</dbReference>
<reference evidence="1" key="1">
    <citation type="journal article" date="2019" name="PLoS Negl. Trop. Dis.">
        <title>Revisiting the worldwide diversity of Leptospira species in the environment.</title>
        <authorList>
            <person name="Vincent A.T."/>
            <person name="Schiettekatte O."/>
            <person name="Bourhy P."/>
            <person name="Veyrier F.J."/>
            <person name="Picardeau M."/>
        </authorList>
    </citation>
    <scope>NUCLEOTIDE SEQUENCE [LARGE SCALE GENOMIC DNA]</scope>
    <source>
        <strain evidence="1">SCS5</strain>
    </source>
</reference>
<evidence type="ECO:0000313" key="2">
    <source>
        <dbReference type="Proteomes" id="UP000297855"/>
    </source>
</evidence>
<keyword evidence="1" id="KW-0489">Methyltransferase</keyword>
<comment type="caution">
    <text evidence="1">The sequence shown here is derived from an EMBL/GenBank/DDBJ whole genome shotgun (WGS) entry which is preliminary data.</text>
</comment>
<dbReference type="GO" id="GO:0032259">
    <property type="term" value="P:methylation"/>
    <property type="evidence" value="ECO:0007669"/>
    <property type="project" value="UniProtKB-KW"/>
</dbReference>
<sequence>MPLDLSREEVIRKECPTDGLCSWESLYVSEFQDFHLQIRICKNCGFQAQFPRPKPEELYTEDYYTGKEGFTYRDERLTEKYDRYVWFARLKNISKFKSSGNFLDIGCSFGGFLQCAREKGFSPFGVEISPYSSEVAKSRGIEVWTGQFLEADLPENFFDVVTMIEVIEHLENPREVFDKLSRILKPNGLLVLQTANFEGWQARKAGVKYHYYLPGHVYYYSASLIHKILAKRGFRKQITYFGVDFPLLAKLLKSRGSFSSWKDYGKWFWTALYHFRSKLKRGGYPLTSSMVHYAVKR</sequence>
<dbReference type="OrthoDB" id="308846at2"/>
<dbReference type="Gene3D" id="3.40.50.150">
    <property type="entry name" value="Vaccinia Virus protein VP39"/>
    <property type="match status" value="1"/>
</dbReference>
<dbReference type="CDD" id="cd02440">
    <property type="entry name" value="AdoMet_MTases"/>
    <property type="match status" value="1"/>
</dbReference>
<keyword evidence="2" id="KW-1185">Reference proteome</keyword>
<dbReference type="GO" id="GO:0008168">
    <property type="term" value="F:methyltransferase activity"/>
    <property type="evidence" value="ECO:0007669"/>
    <property type="project" value="UniProtKB-KW"/>
</dbReference>
<dbReference type="SUPFAM" id="SSF53335">
    <property type="entry name" value="S-adenosyl-L-methionine-dependent methyltransferases"/>
    <property type="match status" value="1"/>
</dbReference>
<dbReference type="PANTHER" id="PTHR43861">
    <property type="entry name" value="TRANS-ACONITATE 2-METHYLTRANSFERASE-RELATED"/>
    <property type="match status" value="1"/>
</dbReference>
<dbReference type="Pfam" id="PF13489">
    <property type="entry name" value="Methyltransf_23"/>
    <property type="match status" value="1"/>
</dbReference>
<accession>A0A4R9GL92</accession>
<dbReference type="AlphaFoldDB" id="A0A4R9GL92"/>
<dbReference type="PANTHER" id="PTHR43861:SF6">
    <property type="entry name" value="METHYLTRANSFERASE TYPE 11"/>
    <property type="match status" value="1"/>
</dbReference>
<gene>
    <name evidence="1" type="ORF">EHO61_15345</name>
</gene>
<dbReference type="EMBL" id="RQEV01000016">
    <property type="protein sequence ID" value="TGK15360.1"/>
    <property type="molecule type" value="Genomic_DNA"/>
</dbReference>
<proteinExistence type="predicted"/>
<name>A0A4R9GL92_9LEPT</name>
<keyword evidence="1" id="KW-0808">Transferase</keyword>
<organism evidence="1 2">
    <name type="scientific">Leptospira fluminis</name>
    <dbReference type="NCBI Taxonomy" id="2484979"/>
    <lineage>
        <taxon>Bacteria</taxon>
        <taxon>Pseudomonadati</taxon>
        <taxon>Spirochaetota</taxon>
        <taxon>Spirochaetia</taxon>
        <taxon>Leptospirales</taxon>
        <taxon>Leptospiraceae</taxon>
        <taxon>Leptospira</taxon>
    </lineage>
</organism>
<dbReference type="Proteomes" id="UP000297855">
    <property type="component" value="Unassembled WGS sequence"/>
</dbReference>